<dbReference type="Proteomes" id="UP000179807">
    <property type="component" value="Unassembled WGS sequence"/>
</dbReference>
<organism evidence="1 2">
    <name type="scientific">Tritrichomonas foetus</name>
    <dbReference type="NCBI Taxonomy" id="1144522"/>
    <lineage>
        <taxon>Eukaryota</taxon>
        <taxon>Metamonada</taxon>
        <taxon>Parabasalia</taxon>
        <taxon>Tritrichomonadida</taxon>
        <taxon>Tritrichomonadidae</taxon>
        <taxon>Tritrichomonas</taxon>
    </lineage>
</organism>
<protein>
    <submittedName>
        <fullName evidence="1">Uncharacterized protein</fullName>
    </submittedName>
</protein>
<dbReference type="AlphaFoldDB" id="A0A1J4L5E5"/>
<dbReference type="RefSeq" id="XP_068370293.1">
    <property type="nucleotide sequence ID" value="XM_068513668.1"/>
</dbReference>
<name>A0A1J4L5E5_9EUKA</name>
<evidence type="ECO:0000313" key="1">
    <source>
        <dbReference type="EMBL" id="OHT17157.1"/>
    </source>
</evidence>
<keyword evidence="2" id="KW-1185">Reference proteome</keyword>
<dbReference type="EMBL" id="MLAK01000034">
    <property type="protein sequence ID" value="OHT17157.1"/>
    <property type="molecule type" value="Genomic_DNA"/>
</dbReference>
<reference evidence="1" key="1">
    <citation type="submission" date="2016-10" db="EMBL/GenBank/DDBJ databases">
        <authorList>
            <person name="Benchimol M."/>
            <person name="Almeida L.G."/>
            <person name="Vasconcelos A.T."/>
            <person name="Perreira-Neves A."/>
            <person name="Rosa I.A."/>
            <person name="Tasca T."/>
            <person name="Bogo M.R."/>
            <person name="de Souza W."/>
        </authorList>
    </citation>
    <scope>NUCLEOTIDE SEQUENCE [LARGE SCALE GENOMIC DNA]</scope>
    <source>
        <strain evidence="1">K</strain>
    </source>
</reference>
<dbReference type="VEuPathDB" id="TrichDB:TRFO_41267"/>
<evidence type="ECO:0000313" key="2">
    <source>
        <dbReference type="Proteomes" id="UP000179807"/>
    </source>
</evidence>
<gene>
    <name evidence="1" type="ORF">TRFO_41267</name>
</gene>
<dbReference type="GeneID" id="94848372"/>
<sequence>MKTGKVDVNAYFNIVILNIKHMGGALSNERMYNLVLLLKTNDCPVSHIIWKGLTISDFLNIETTEAAKIFIRKMKQEKPNNFIAIAQYITKLVPAVSMLILDPNQKDKTSDVSALLNYICYIFSVSCDKAINSVWFHPLISHSDIVEMLKSFLNIFGIHDSAENFYHSSNMYLRSISFKCVLFFVFSSVYSDKTNHSIHDYQDFFLEGVDPTIFLELIIPYLLYERST</sequence>
<proteinExistence type="predicted"/>
<accession>A0A1J4L5E5</accession>
<comment type="caution">
    <text evidence="1">The sequence shown here is derived from an EMBL/GenBank/DDBJ whole genome shotgun (WGS) entry which is preliminary data.</text>
</comment>